<dbReference type="RefSeq" id="WP_213169376.1">
    <property type="nucleotide sequence ID" value="NZ_CP058559.1"/>
</dbReference>
<accession>A0A7G9W3L0</accession>
<keyword evidence="2" id="KW-1185">Reference proteome</keyword>
<organism evidence="1 2">
    <name type="scientific">Alkalicella caledoniensis</name>
    <dbReference type="NCBI Taxonomy" id="2731377"/>
    <lineage>
        <taxon>Bacteria</taxon>
        <taxon>Bacillati</taxon>
        <taxon>Bacillota</taxon>
        <taxon>Clostridia</taxon>
        <taxon>Eubacteriales</taxon>
        <taxon>Proteinivoracaceae</taxon>
        <taxon>Alkalicella</taxon>
    </lineage>
</organism>
<dbReference type="EMBL" id="CP058559">
    <property type="protein sequence ID" value="QNO13272.1"/>
    <property type="molecule type" value="Genomic_DNA"/>
</dbReference>
<sequence length="59" mass="6812">MTQKRGEENMNATKELQEEMVGVLTAISIVSKRLACRLVELDENQTKETTEKREEKTNE</sequence>
<evidence type="ECO:0000313" key="2">
    <source>
        <dbReference type="Proteomes" id="UP000516160"/>
    </source>
</evidence>
<dbReference type="Proteomes" id="UP000516160">
    <property type="component" value="Chromosome"/>
</dbReference>
<evidence type="ECO:0000313" key="1">
    <source>
        <dbReference type="EMBL" id="QNO13272.1"/>
    </source>
</evidence>
<dbReference type="KEGG" id="acae:HYG86_00485"/>
<proteinExistence type="predicted"/>
<dbReference type="AlphaFoldDB" id="A0A7G9W3L0"/>
<reference evidence="1 2" key="1">
    <citation type="submission" date="2020-07" db="EMBL/GenBank/DDBJ databases">
        <title>Alkalicella. sp. LB2 genome.</title>
        <authorList>
            <person name="Postec A."/>
            <person name="Quemeneur M."/>
        </authorList>
    </citation>
    <scope>NUCLEOTIDE SEQUENCE [LARGE SCALE GENOMIC DNA]</scope>
    <source>
        <strain evidence="1 2">LB2</strain>
    </source>
</reference>
<gene>
    <name evidence="1" type="ORF">HYG86_00485</name>
</gene>
<protein>
    <submittedName>
        <fullName evidence="1">Uncharacterized protein</fullName>
    </submittedName>
</protein>
<name>A0A7G9W3L0_ALKCA</name>